<evidence type="ECO:0000256" key="2">
    <source>
        <dbReference type="ARBA" id="ARBA00022448"/>
    </source>
</evidence>
<keyword evidence="2" id="KW-0813">Transport</keyword>
<dbReference type="GO" id="GO:1902600">
    <property type="term" value="P:proton transmembrane transport"/>
    <property type="evidence" value="ECO:0007669"/>
    <property type="project" value="InterPro"/>
</dbReference>
<dbReference type="PANTHER" id="PTHR32468:SF0">
    <property type="entry name" value="K(+)_H(+) ANTIPORTER 1"/>
    <property type="match status" value="1"/>
</dbReference>
<organism evidence="10 11">
    <name type="scientific">Streptomyces rhizosphaericus</name>
    <dbReference type="NCBI Taxonomy" id="114699"/>
    <lineage>
        <taxon>Bacteria</taxon>
        <taxon>Bacillati</taxon>
        <taxon>Actinomycetota</taxon>
        <taxon>Actinomycetes</taxon>
        <taxon>Kitasatosporales</taxon>
        <taxon>Streptomycetaceae</taxon>
        <taxon>Streptomyces</taxon>
        <taxon>Streptomyces violaceusniger group</taxon>
    </lineage>
</organism>
<dbReference type="AlphaFoldDB" id="A0A6G4AFX8"/>
<evidence type="ECO:0000313" key="10">
    <source>
        <dbReference type="EMBL" id="NEW71407.1"/>
    </source>
</evidence>
<feature type="transmembrane region" description="Helical" evidence="8">
    <location>
        <begin position="52"/>
        <end position="73"/>
    </location>
</feature>
<dbReference type="Proteomes" id="UP000476310">
    <property type="component" value="Unassembled WGS sequence"/>
</dbReference>
<dbReference type="PANTHER" id="PTHR32468">
    <property type="entry name" value="CATION/H + ANTIPORTER"/>
    <property type="match status" value="1"/>
</dbReference>
<dbReference type="RefSeq" id="WP_164427093.1">
    <property type="nucleotide sequence ID" value="NZ_JAAIKT010000013.1"/>
</dbReference>
<feature type="transmembrane region" description="Helical" evidence="8">
    <location>
        <begin position="281"/>
        <end position="309"/>
    </location>
</feature>
<dbReference type="Pfam" id="PF00999">
    <property type="entry name" value="Na_H_Exchanger"/>
    <property type="match status" value="1"/>
</dbReference>
<evidence type="ECO:0000256" key="6">
    <source>
        <dbReference type="ARBA" id="ARBA00023136"/>
    </source>
</evidence>
<keyword evidence="11" id="KW-1185">Reference proteome</keyword>
<feature type="transmembrane region" description="Helical" evidence="8">
    <location>
        <begin position="251"/>
        <end position="269"/>
    </location>
</feature>
<feature type="compositionally biased region" description="Low complexity" evidence="7">
    <location>
        <begin position="463"/>
        <end position="476"/>
    </location>
</feature>
<dbReference type="InterPro" id="IPR006153">
    <property type="entry name" value="Cation/H_exchanger_TM"/>
</dbReference>
<feature type="transmembrane region" description="Helical" evidence="8">
    <location>
        <begin position="329"/>
        <end position="350"/>
    </location>
</feature>
<feature type="transmembrane region" description="Helical" evidence="8">
    <location>
        <begin position="420"/>
        <end position="439"/>
    </location>
</feature>
<feature type="transmembrane region" description="Helical" evidence="8">
    <location>
        <begin position="215"/>
        <end position="239"/>
    </location>
</feature>
<feature type="transmembrane region" description="Helical" evidence="8">
    <location>
        <begin position="357"/>
        <end position="377"/>
    </location>
</feature>
<evidence type="ECO:0000256" key="1">
    <source>
        <dbReference type="ARBA" id="ARBA00004141"/>
    </source>
</evidence>
<feature type="transmembrane region" description="Helical" evidence="8">
    <location>
        <begin position="80"/>
        <end position="100"/>
    </location>
</feature>
<dbReference type="InterPro" id="IPR038770">
    <property type="entry name" value="Na+/solute_symporter_sf"/>
</dbReference>
<evidence type="ECO:0000256" key="3">
    <source>
        <dbReference type="ARBA" id="ARBA00022692"/>
    </source>
</evidence>
<keyword evidence="4 8" id="KW-1133">Transmembrane helix</keyword>
<dbReference type="GO" id="GO:0015297">
    <property type="term" value="F:antiporter activity"/>
    <property type="evidence" value="ECO:0007669"/>
    <property type="project" value="InterPro"/>
</dbReference>
<keyword evidence="6 8" id="KW-0472">Membrane</keyword>
<keyword evidence="3 8" id="KW-0812">Transmembrane</keyword>
<feature type="transmembrane region" description="Helical" evidence="8">
    <location>
        <begin position="181"/>
        <end position="203"/>
    </location>
</feature>
<feature type="domain" description="Cation/H+ exchanger transmembrane" evidence="9">
    <location>
        <begin position="65"/>
        <end position="439"/>
    </location>
</feature>
<feature type="transmembrane region" description="Helical" evidence="8">
    <location>
        <begin position="145"/>
        <end position="169"/>
    </location>
</feature>
<evidence type="ECO:0000259" key="9">
    <source>
        <dbReference type="Pfam" id="PF00999"/>
    </source>
</evidence>
<proteinExistence type="predicted"/>
<evidence type="ECO:0000313" key="11">
    <source>
        <dbReference type="Proteomes" id="UP000476310"/>
    </source>
</evidence>
<dbReference type="GO" id="GO:0016020">
    <property type="term" value="C:membrane"/>
    <property type="evidence" value="ECO:0007669"/>
    <property type="project" value="UniProtKB-SubCell"/>
</dbReference>
<comment type="caution">
    <text evidence="10">The sequence shown here is derived from an EMBL/GenBank/DDBJ whole genome shotgun (WGS) entry which is preliminary data.</text>
</comment>
<dbReference type="Gene3D" id="1.20.1530.20">
    <property type="match status" value="1"/>
</dbReference>
<evidence type="ECO:0000256" key="5">
    <source>
        <dbReference type="ARBA" id="ARBA00023065"/>
    </source>
</evidence>
<evidence type="ECO:0000256" key="4">
    <source>
        <dbReference type="ARBA" id="ARBA00022989"/>
    </source>
</evidence>
<dbReference type="EMBL" id="JAAIKT010000013">
    <property type="protein sequence ID" value="NEW71407.1"/>
    <property type="molecule type" value="Genomic_DNA"/>
</dbReference>
<feature type="region of interest" description="Disordered" evidence="7">
    <location>
        <begin position="445"/>
        <end position="492"/>
    </location>
</feature>
<sequence>MNRRTVAALALFVAVPAAGTVAVLAAWGHGWASAEAGGHRRGAGPAAAPPETYRLLVAVTAVLLTAHALGALARRVGQPTVVGQMAAGILLGPSALGALAPEAQHWLLPPSATVPVEAMAQLGVVFFAFRIGYELTPTQLIQHGTASLVLGCAGVFTPLLAGVGLALALPSGYRPNGVGSGPFAVFVGVAFCVTAFPVLAGILRENGMLSSGLGSLAMATAGVADVLAWSLLACGVAVAQGGTPLGALRTAALTALLATVLLTVGRAVLRRLWERRTAGSVMLVHVPLLCSAALTDAIGVHAVFGGFLAGLAMPRLPRIEEIAERTDTMASWLLLPMFFASVGLRTGIGLIGGTADWLLCGLFVALAVAAKLAGTALPARLLGVQPRSAARLGVMMSCRGLTELVVLDTGLQLGLIPPRLFAMLVVMTLATTMLTAPLLNRKGGVPPDGQAGGPLSGPVDYEALASGAPPRGSASSDSIRSRAKTRLSSWNE</sequence>
<accession>A0A6G4AFX8</accession>
<protein>
    <submittedName>
        <fullName evidence="10">Sodium:proton exchanger</fullName>
    </submittedName>
</protein>
<evidence type="ECO:0000256" key="7">
    <source>
        <dbReference type="SAM" id="MobiDB-lite"/>
    </source>
</evidence>
<evidence type="ECO:0000256" key="8">
    <source>
        <dbReference type="SAM" id="Phobius"/>
    </source>
</evidence>
<comment type="subcellular location">
    <subcellularLocation>
        <location evidence="1">Membrane</location>
        <topology evidence="1">Multi-pass membrane protein</topology>
    </subcellularLocation>
</comment>
<gene>
    <name evidence="10" type="ORF">G4H13_13580</name>
</gene>
<name>A0A6G4AFX8_9ACTN</name>
<feature type="transmembrane region" description="Helical" evidence="8">
    <location>
        <begin position="112"/>
        <end position="133"/>
    </location>
</feature>
<keyword evidence="5" id="KW-0406">Ion transport</keyword>
<dbReference type="InterPro" id="IPR050794">
    <property type="entry name" value="CPA2_transporter"/>
</dbReference>
<reference evidence="10" key="1">
    <citation type="submission" date="2020-02" db="EMBL/GenBank/DDBJ databases">
        <title>A new Streptomyces sp. for controlling soil-borne diseases.</title>
        <authorList>
            <person name="Li X."/>
            <person name="Tian Y."/>
            <person name="Gao K."/>
        </authorList>
    </citation>
    <scope>NUCLEOTIDE SEQUENCE [LARGE SCALE GENOMIC DNA]</scope>
    <source>
        <strain evidence="10">0250</strain>
    </source>
</reference>